<keyword evidence="4 7" id="KW-0812">Transmembrane</keyword>
<evidence type="ECO:0000256" key="3">
    <source>
        <dbReference type="ARBA" id="ARBA00022475"/>
    </source>
</evidence>
<sequence length="312" mass="34738">MSATDAANGGKALISDRARAERRLGWWLAGPAFVVMLLVTAYPIAQAFYESLFKFRLTDPDAREFTWLNNYVVVLTDGVWWRAVGVTVLITVITVAVEAVLGFALALVMHRALTTLRPILRTAILIPYAIITVVSAFAWFYAFSIDSGFVNSWFSWLPGISENTNWFGEFGTSVFVIIASEIWKTTPFISLLLLAGLAQVPEDLQEAAKVDGATWWQRLYKVTIPNMKAAIMVALLFRTLDAFRIFDNVFIMTQGANNTEVVSFLAYRQTISRLEIGLGSAVSVLLFLCVVLISILFIKLFKVDLASARGER</sequence>
<dbReference type="GO" id="GO:0005886">
    <property type="term" value="C:plasma membrane"/>
    <property type="evidence" value="ECO:0007669"/>
    <property type="project" value="UniProtKB-SubCell"/>
</dbReference>
<dbReference type="InterPro" id="IPR035906">
    <property type="entry name" value="MetI-like_sf"/>
</dbReference>
<dbReference type="AlphaFoldDB" id="A0A2W2B1Z0"/>
<dbReference type="EMBL" id="POTW01000059">
    <property type="protein sequence ID" value="PZF81405.1"/>
    <property type="molecule type" value="Genomic_DNA"/>
</dbReference>
<dbReference type="PANTHER" id="PTHR43005">
    <property type="entry name" value="BLR7065 PROTEIN"/>
    <property type="match status" value="1"/>
</dbReference>
<evidence type="ECO:0000256" key="1">
    <source>
        <dbReference type="ARBA" id="ARBA00004651"/>
    </source>
</evidence>
<evidence type="ECO:0000256" key="5">
    <source>
        <dbReference type="ARBA" id="ARBA00022989"/>
    </source>
</evidence>
<dbReference type="Gene3D" id="1.10.3720.10">
    <property type="entry name" value="MetI-like"/>
    <property type="match status" value="1"/>
</dbReference>
<dbReference type="SUPFAM" id="SSF161098">
    <property type="entry name" value="MetI-like"/>
    <property type="match status" value="1"/>
</dbReference>
<name>A0A2W2B1Z0_9ACTN</name>
<comment type="caution">
    <text evidence="9">The sequence shown here is derived from an EMBL/GenBank/DDBJ whole genome shotgun (WGS) entry which is preliminary data.</text>
</comment>
<dbReference type="RefSeq" id="WP_111256684.1">
    <property type="nucleotide sequence ID" value="NZ_POTW01000059.1"/>
</dbReference>
<accession>A0A2W2B1Z0</accession>
<comment type="subcellular location">
    <subcellularLocation>
        <location evidence="1 7">Cell membrane</location>
        <topology evidence="1 7">Multi-pass membrane protein</topology>
    </subcellularLocation>
</comment>
<proteinExistence type="inferred from homology"/>
<comment type="similarity">
    <text evidence="7">Belongs to the binding-protein-dependent transport system permease family.</text>
</comment>
<dbReference type="CDD" id="cd06261">
    <property type="entry name" value="TM_PBP2"/>
    <property type="match status" value="1"/>
</dbReference>
<evidence type="ECO:0000256" key="6">
    <source>
        <dbReference type="ARBA" id="ARBA00023136"/>
    </source>
</evidence>
<evidence type="ECO:0000313" key="9">
    <source>
        <dbReference type="EMBL" id="PZF81405.1"/>
    </source>
</evidence>
<organism evidence="9 10">
    <name type="scientific">Jiangella anatolica</name>
    <dbReference type="NCBI Taxonomy" id="2670374"/>
    <lineage>
        <taxon>Bacteria</taxon>
        <taxon>Bacillati</taxon>
        <taxon>Actinomycetota</taxon>
        <taxon>Actinomycetes</taxon>
        <taxon>Jiangellales</taxon>
        <taxon>Jiangellaceae</taxon>
        <taxon>Jiangella</taxon>
    </lineage>
</organism>
<dbReference type="InterPro" id="IPR000515">
    <property type="entry name" value="MetI-like"/>
</dbReference>
<gene>
    <name evidence="9" type="ORF">C1I92_21425</name>
</gene>
<feature type="transmembrane region" description="Helical" evidence="7">
    <location>
        <begin position="119"/>
        <end position="144"/>
    </location>
</feature>
<dbReference type="Proteomes" id="UP000248764">
    <property type="component" value="Unassembled WGS sequence"/>
</dbReference>
<feature type="transmembrane region" description="Helical" evidence="7">
    <location>
        <begin position="276"/>
        <end position="298"/>
    </location>
</feature>
<evidence type="ECO:0000256" key="2">
    <source>
        <dbReference type="ARBA" id="ARBA00022448"/>
    </source>
</evidence>
<dbReference type="GO" id="GO:0055085">
    <property type="term" value="P:transmembrane transport"/>
    <property type="evidence" value="ECO:0007669"/>
    <property type="project" value="InterPro"/>
</dbReference>
<dbReference type="PANTHER" id="PTHR43005:SF2">
    <property type="entry name" value="INTEGRAL MEMBRANE SUGAR TRANSPORT PROTEIN"/>
    <property type="match status" value="1"/>
</dbReference>
<feature type="transmembrane region" description="Helical" evidence="7">
    <location>
        <begin position="24"/>
        <end position="45"/>
    </location>
</feature>
<feature type="domain" description="ABC transmembrane type-1" evidence="8">
    <location>
        <begin position="84"/>
        <end position="297"/>
    </location>
</feature>
<dbReference type="PROSITE" id="PS50928">
    <property type="entry name" value="ABC_TM1"/>
    <property type="match status" value="1"/>
</dbReference>
<keyword evidence="2 7" id="KW-0813">Transport</keyword>
<keyword evidence="5 7" id="KW-1133">Transmembrane helix</keyword>
<keyword evidence="3" id="KW-1003">Cell membrane</keyword>
<protein>
    <submittedName>
        <fullName evidence="9">ABC transporter permease</fullName>
    </submittedName>
</protein>
<evidence type="ECO:0000313" key="10">
    <source>
        <dbReference type="Proteomes" id="UP000248764"/>
    </source>
</evidence>
<reference evidence="9 10" key="1">
    <citation type="submission" date="2018-01" db="EMBL/GenBank/DDBJ databases">
        <title>Draft genome sequence of Jiangella sp. GTF31.</title>
        <authorList>
            <person name="Sahin N."/>
            <person name="Ay H."/>
            <person name="Saygin H."/>
        </authorList>
    </citation>
    <scope>NUCLEOTIDE SEQUENCE [LARGE SCALE GENOMIC DNA]</scope>
    <source>
        <strain evidence="9 10">GTF31</strain>
    </source>
</reference>
<evidence type="ECO:0000256" key="7">
    <source>
        <dbReference type="RuleBase" id="RU363032"/>
    </source>
</evidence>
<evidence type="ECO:0000256" key="4">
    <source>
        <dbReference type="ARBA" id="ARBA00022692"/>
    </source>
</evidence>
<dbReference type="Pfam" id="PF00528">
    <property type="entry name" value="BPD_transp_1"/>
    <property type="match status" value="1"/>
</dbReference>
<keyword evidence="6 7" id="KW-0472">Membrane</keyword>
<keyword evidence="10" id="KW-1185">Reference proteome</keyword>
<feature type="transmembrane region" description="Helical" evidence="7">
    <location>
        <begin position="79"/>
        <end position="107"/>
    </location>
</feature>
<evidence type="ECO:0000259" key="8">
    <source>
        <dbReference type="PROSITE" id="PS50928"/>
    </source>
</evidence>